<keyword evidence="1 2" id="KW-0732">Signal</keyword>
<feature type="signal peptide" evidence="2">
    <location>
        <begin position="1"/>
        <end position="24"/>
    </location>
</feature>
<dbReference type="Proteomes" id="UP001139559">
    <property type="component" value="Unassembled WGS sequence"/>
</dbReference>
<evidence type="ECO:0000313" key="4">
    <source>
        <dbReference type="EMBL" id="MCK6265015.1"/>
    </source>
</evidence>
<dbReference type="SUPFAM" id="SSF56925">
    <property type="entry name" value="OMPA-like"/>
    <property type="match status" value="1"/>
</dbReference>
<feature type="chain" id="PRO_5040776596" evidence="2">
    <location>
        <begin position="25"/>
        <end position="198"/>
    </location>
</feature>
<protein>
    <submittedName>
        <fullName evidence="4">Porin family protein</fullName>
    </submittedName>
</protein>
<dbReference type="InterPro" id="IPR027385">
    <property type="entry name" value="Beta-barrel_OMP"/>
</dbReference>
<gene>
    <name evidence="4" type="ORF">KP803_17185</name>
</gene>
<evidence type="ECO:0000256" key="1">
    <source>
        <dbReference type="ARBA" id="ARBA00022729"/>
    </source>
</evidence>
<dbReference type="InterPro" id="IPR011250">
    <property type="entry name" value="OMP/PagP_B-barrel"/>
</dbReference>
<reference evidence="4" key="1">
    <citation type="submission" date="2021-11" db="EMBL/GenBank/DDBJ databases">
        <title>Vibrio ZSDE26 sp. nov. and Vibrio ZSDZ34 sp. nov., isolated from coastal seawater in Qingdao.</title>
        <authorList>
            <person name="Zhang P."/>
        </authorList>
    </citation>
    <scope>NUCLEOTIDE SEQUENCE</scope>
    <source>
        <strain evidence="4">ZSDE26</strain>
    </source>
</reference>
<dbReference type="Gene3D" id="2.40.160.20">
    <property type="match status" value="1"/>
</dbReference>
<evidence type="ECO:0000313" key="5">
    <source>
        <dbReference type="Proteomes" id="UP001139559"/>
    </source>
</evidence>
<comment type="caution">
    <text evidence="4">The sequence shown here is derived from an EMBL/GenBank/DDBJ whole genome shotgun (WGS) entry which is preliminary data.</text>
</comment>
<sequence>MKTHYWLAPTLTLLSISSVSSVHANTMEENKRGFYIGADLSVYNNTKLEVSDVSIQESSDFGDFGYNFLAGYEFDTHEVVKLGLEAEYRHFGKANYDDEFKIKGNGVFVNIKPKFIVQYDQADVYVSLLAGIGSMDMEAQVSNVSASKSELGYQFGAELGFIVNRDIDIHLGYRAAFTEIETIEVSTGSAYTGIRYFF</sequence>
<keyword evidence="5" id="KW-1185">Reference proteome</keyword>
<dbReference type="EMBL" id="JAJHVV010000011">
    <property type="protein sequence ID" value="MCK6265015.1"/>
    <property type="molecule type" value="Genomic_DNA"/>
</dbReference>
<proteinExistence type="predicted"/>
<evidence type="ECO:0000259" key="3">
    <source>
        <dbReference type="Pfam" id="PF13505"/>
    </source>
</evidence>
<dbReference type="Pfam" id="PF13505">
    <property type="entry name" value="OMP_b-brl"/>
    <property type="match status" value="1"/>
</dbReference>
<evidence type="ECO:0000256" key="2">
    <source>
        <dbReference type="SAM" id="SignalP"/>
    </source>
</evidence>
<name>A0A9X1XQ07_9VIBR</name>
<organism evidence="4 5">
    <name type="scientific">Vibrio amylolyticus</name>
    <dbReference type="NCBI Taxonomy" id="2847292"/>
    <lineage>
        <taxon>Bacteria</taxon>
        <taxon>Pseudomonadati</taxon>
        <taxon>Pseudomonadota</taxon>
        <taxon>Gammaproteobacteria</taxon>
        <taxon>Vibrionales</taxon>
        <taxon>Vibrionaceae</taxon>
        <taxon>Vibrio</taxon>
    </lineage>
</organism>
<dbReference type="RefSeq" id="WP_282437319.1">
    <property type="nucleotide sequence ID" value="NZ_JAJHVV010000011.1"/>
</dbReference>
<feature type="domain" description="Outer membrane protein beta-barrel" evidence="3">
    <location>
        <begin position="16"/>
        <end position="180"/>
    </location>
</feature>
<dbReference type="AlphaFoldDB" id="A0A9X1XQ07"/>
<accession>A0A9X1XQ07</accession>